<evidence type="ECO:0000313" key="2">
    <source>
        <dbReference type="Proteomes" id="UP000095349"/>
    </source>
</evidence>
<dbReference type="GeneID" id="33064292"/>
<keyword evidence="2" id="KW-1185">Reference proteome</keyword>
<dbReference type="OrthoDB" id="10006047at2"/>
<dbReference type="STRING" id="285473.A4G23_01847"/>
<gene>
    <name evidence="1" type="ORF">A4G23_01847</name>
</gene>
<dbReference type="AlphaFoldDB" id="A0A1D8G0P4"/>
<sequence length="83" mass="8971">MSRIRVVLYGTAPHKLRAYADARDWTVVAEFTREGGSTADAAWPYLSALLEARRADGVVTDAEPGSLVGAEELDVFTVHVPTP</sequence>
<organism evidence="1 2">
    <name type="scientific">Streptomyces rubrolavendulae</name>
    <dbReference type="NCBI Taxonomy" id="285473"/>
    <lineage>
        <taxon>Bacteria</taxon>
        <taxon>Bacillati</taxon>
        <taxon>Actinomycetota</taxon>
        <taxon>Actinomycetes</taxon>
        <taxon>Kitasatosporales</taxon>
        <taxon>Streptomycetaceae</taxon>
        <taxon>Streptomyces</taxon>
    </lineage>
</organism>
<evidence type="ECO:0000313" key="1">
    <source>
        <dbReference type="EMBL" id="AOT59021.1"/>
    </source>
</evidence>
<dbReference type="PATRIC" id="fig|285473.5.peg.1924"/>
<dbReference type="EMBL" id="CP017316">
    <property type="protein sequence ID" value="AOT59021.1"/>
    <property type="molecule type" value="Genomic_DNA"/>
</dbReference>
<proteinExistence type="predicted"/>
<dbReference type="RefSeq" id="WP_069976513.1">
    <property type="nucleotide sequence ID" value="NZ_CP017316.1"/>
</dbReference>
<protein>
    <submittedName>
        <fullName evidence="1">Uncharacterized protein</fullName>
    </submittedName>
</protein>
<accession>A0A1D8G0P4</accession>
<dbReference type="KEGG" id="srn:A4G23_01847"/>
<reference evidence="1 2" key="1">
    <citation type="submission" date="2016-09" db="EMBL/GenBank/DDBJ databases">
        <title>Streptomyces rubrolavendulae MJM4426 Genome sequencing and assembly.</title>
        <authorList>
            <person name="Kim J.-G."/>
        </authorList>
    </citation>
    <scope>NUCLEOTIDE SEQUENCE [LARGE SCALE GENOMIC DNA]</scope>
    <source>
        <strain evidence="1 2">MJM4426</strain>
    </source>
</reference>
<dbReference type="Proteomes" id="UP000095349">
    <property type="component" value="Chromosome"/>
</dbReference>
<name>A0A1D8G0P4_9ACTN</name>